<dbReference type="Proteomes" id="UP000198744">
    <property type="component" value="Unassembled WGS sequence"/>
</dbReference>
<protein>
    <recommendedName>
        <fullName evidence="1">Serine aminopeptidase S33 domain-containing protein</fullName>
    </recommendedName>
</protein>
<sequence>MPNYEEFDRDPELLTFIFYPRRGVDPCPSYASDVIIQAADEIFISCRFYSVDAGNPWILYFHGNGEIASDYDQIAPFYLQKKINLVVADYRGYGLSSGMPSLGNMLEDCHPIFTAVRKELSRQGYAGKLWIMGRSLGSLSALELAASHPDEINGIILESGFTSILPILRHLFLPPLADQSLLEQIRKEASELVGKIFLPALVIHGDRDTLVPLQEGRNLYEGLGSSQKRLLIIPNSDHNTIIFTHPDLYFGAISEFIEKTV</sequence>
<dbReference type="RefSeq" id="WP_093884020.1">
    <property type="nucleotide sequence ID" value="NZ_FOBS01000019.1"/>
</dbReference>
<accession>A0A1H7YZQ2</accession>
<dbReference type="SUPFAM" id="SSF53474">
    <property type="entry name" value="alpha/beta-Hydrolases"/>
    <property type="match status" value="1"/>
</dbReference>
<gene>
    <name evidence="2" type="ORF">SAMN04489760_11951</name>
</gene>
<evidence type="ECO:0000313" key="2">
    <source>
        <dbReference type="EMBL" id="SEM51782.1"/>
    </source>
</evidence>
<dbReference type="InterPro" id="IPR029058">
    <property type="entry name" value="AB_hydrolase_fold"/>
</dbReference>
<organism evidence="2 3">
    <name type="scientific">Syntrophus gentianae</name>
    <dbReference type="NCBI Taxonomy" id="43775"/>
    <lineage>
        <taxon>Bacteria</taxon>
        <taxon>Pseudomonadati</taxon>
        <taxon>Thermodesulfobacteriota</taxon>
        <taxon>Syntrophia</taxon>
        <taxon>Syntrophales</taxon>
        <taxon>Syntrophaceae</taxon>
        <taxon>Syntrophus</taxon>
    </lineage>
</organism>
<feature type="domain" description="Serine aminopeptidase S33" evidence="1">
    <location>
        <begin position="58"/>
        <end position="164"/>
    </location>
</feature>
<dbReference type="Pfam" id="PF12146">
    <property type="entry name" value="Hydrolase_4"/>
    <property type="match status" value="2"/>
</dbReference>
<dbReference type="Gene3D" id="3.40.50.1820">
    <property type="entry name" value="alpha/beta hydrolase"/>
    <property type="match status" value="1"/>
</dbReference>
<dbReference type="PANTHER" id="PTHR12277">
    <property type="entry name" value="ALPHA/BETA HYDROLASE DOMAIN-CONTAINING PROTEIN"/>
    <property type="match status" value="1"/>
</dbReference>
<evidence type="ECO:0000259" key="1">
    <source>
        <dbReference type="Pfam" id="PF12146"/>
    </source>
</evidence>
<dbReference type="STRING" id="43775.SAMN04489760_11951"/>
<dbReference type="AlphaFoldDB" id="A0A1H7YZQ2"/>
<dbReference type="OrthoDB" id="9777090at2"/>
<feature type="domain" description="Serine aminopeptidase S33" evidence="1">
    <location>
        <begin position="187"/>
        <end position="240"/>
    </location>
</feature>
<keyword evidence="3" id="KW-1185">Reference proteome</keyword>
<dbReference type="PANTHER" id="PTHR12277:SF81">
    <property type="entry name" value="PROTEIN ABHD13"/>
    <property type="match status" value="1"/>
</dbReference>
<evidence type="ECO:0000313" key="3">
    <source>
        <dbReference type="Proteomes" id="UP000198744"/>
    </source>
</evidence>
<dbReference type="InterPro" id="IPR022742">
    <property type="entry name" value="Hydrolase_4"/>
</dbReference>
<reference evidence="2 3" key="1">
    <citation type="submission" date="2016-10" db="EMBL/GenBank/DDBJ databases">
        <authorList>
            <person name="de Groot N.N."/>
        </authorList>
    </citation>
    <scope>NUCLEOTIDE SEQUENCE [LARGE SCALE GENOMIC DNA]</scope>
    <source>
        <strain evidence="2 3">DSM 8423</strain>
    </source>
</reference>
<dbReference type="EMBL" id="FOBS01000019">
    <property type="protein sequence ID" value="SEM51782.1"/>
    <property type="molecule type" value="Genomic_DNA"/>
</dbReference>
<name>A0A1H7YZQ2_9BACT</name>
<proteinExistence type="predicted"/>